<keyword evidence="2" id="KW-0378">Hydrolase</keyword>
<feature type="domain" description="HNH nuclease" evidence="1">
    <location>
        <begin position="87"/>
        <end position="139"/>
    </location>
</feature>
<gene>
    <name evidence="2" type="ORF">SFMTTN_2210</name>
</gene>
<name>A0A401JFI4_9PROT</name>
<dbReference type="EMBL" id="BGOW01000018">
    <property type="protein sequence ID" value="GBL46397.1"/>
    <property type="molecule type" value="Genomic_DNA"/>
</dbReference>
<keyword evidence="2" id="KW-0255">Endonuclease</keyword>
<protein>
    <submittedName>
        <fullName evidence="2">Putative type II restriction endonuclease</fullName>
    </submittedName>
</protein>
<dbReference type="GO" id="GO:0004519">
    <property type="term" value="F:endonuclease activity"/>
    <property type="evidence" value="ECO:0007669"/>
    <property type="project" value="UniProtKB-KW"/>
</dbReference>
<dbReference type="Proteomes" id="UP000286806">
    <property type="component" value="Unassembled WGS sequence"/>
</dbReference>
<reference evidence="2 3" key="1">
    <citation type="journal article" date="2019" name="Front. Microbiol.">
        <title>Genomes of Neutrophilic Sulfur-Oxidizing Chemolithoautotrophs Representing 9 Proteobacterial Species From 8 Genera.</title>
        <authorList>
            <person name="Watanabe T."/>
            <person name="Kojima H."/>
            <person name="Umezawa K."/>
            <person name="Hori C."/>
            <person name="Takasuka T.E."/>
            <person name="Kato Y."/>
            <person name="Fukui M."/>
        </authorList>
    </citation>
    <scope>NUCLEOTIDE SEQUENCE [LARGE SCALE GENOMIC DNA]</scope>
    <source>
        <strain evidence="2 3">TTN</strain>
    </source>
</reference>
<evidence type="ECO:0000259" key="1">
    <source>
        <dbReference type="Pfam" id="PF13391"/>
    </source>
</evidence>
<evidence type="ECO:0000313" key="2">
    <source>
        <dbReference type="EMBL" id="GBL46397.1"/>
    </source>
</evidence>
<sequence length="189" mass="21307">MAKEELLRAAGAATNTWEFHCPDYQSFYRVLGRYAALARSLPNRVAERFTKATAKLPKTTEAERMVVQRIGQNLFREALIDYWQGCCAVTGLNVLQLLRASHIKPWAVCASDEERLDVFNGLLLAPHLDALFDGGWISFADDGLMLLCDALGEQTRNKLGLSALTGLSYVSEEHLGYLRYHRECILREK</sequence>
<proteinExistence type="predicted"/>
<accession>A0A401JFI4</accession>
<organism evidence="2 3">
    <name type="scientific">Sulfuriferula multivorans</name>
    <dbReference type="NCBI Taxonomy" id="1559896"/>
    <lineage>
        <taxon>Bacteria</taxon>
        <taxon>Pseudomonadati</taxon>
        <taxon>Pseudomonadota</taxon>
        <taxon>Betaproteobacteria</taxon>
        <taxon>Nitrosomonadales</taxon>
        <taxon>Sulfuricellaceae</taxon>
        <taxon>Sulfuriferula</taxon>
    </lineage>
</organism>
<keyword evidence="3" id="KW-1185">Reference proteome</keyword>
<dbReference type="InterPro" id="IPR003615">
    <property type="entry name" value="HNH_nuc"/>
</dbReference>
<keyword evidence="2" id="KW-0540">Nuclease</keyword>
<comment type="caution">
    <text evidence="2">The sequence shown here is derived from an EMBL/GenBank/DDBJ whole genome shotgun (WGS) entry which is preliminary data.</text>
</comment>
<dbReference type="AlphaFoldDB" id="A0A401JFI4"/>
<dbReference type="Pfam" id="PF13391">
    <property type="entry name" value="HNH_2"/>
    <property type="match status" value="1"/>
</dbReference>
<evidence type="ECO:0000313" key="3">
    <source>
        <dbReference type="Proteomes" id="UP000286806"/>
    </source>
</evidence>